<accession>A0A178YQW1</accession>
<dbReference type="EMBL" id="LNQB01000057">
    <property type="protein sequence ID" value="OAP49165.1"/>
    <property type="molecule type" value="Genomic_DNA"/>
</dbReference>
<dbReference type="AlphaFoldDB" id="A0A178YQW1"/>
<evidence type="ECO:0000256" key="2">
    <source>
        <dbReference type="SAM" id="SignalP"/>
    </source>
</evidence>
<keyword evidence="2" id="KW-0732">Signal</keyword>
<evidence type="ECO:0008006" key="5">
    <source>
        <dbReference type="Google" id="ProtNLM"/>
    </source>
</evidence>
<feature type="chain" id="PRO_5008098136" description="Secreted protein" evidence="2">
    <location>
        <begin position="28"/>
        <end position="109"/>
    </location>
</feature>
<sequence>MELKMKPAVSAALAAAFFAATSLSAFAQSGKAPTNDPSSNVERCDPGSANCKMDSSKDKAVSRETTGSVRSDERSASDEAQDDISNKDCPPGLAKQDVNPSQGRDTTGC</sequence>
<evidence type="ECO:0000256" key="1">
    <source>
        <dbReference type="SAM" id="MobiDB-lite"/>
    </source>
</evidence>
<name>A0A178YQW1_SINSA</name>
<feature type="signal peptide" evidence="2">
    <location>
        <begin position="1"/>
        <end position="27"/>
    </location>
</feature>
<proteinExistence type="predicted"/>
<dbReference type="Proteomes" id="UP000078507">
    <property type="component" value="Unassembled WGS sequence"/>
</dbReference>
<reference evidence="3 4" key="1">
    <citation type="submission" date="2015-11" db="EMBL/GenBank/DDBJ databases">
        <title>Ensifer anhuiense sp. nov., an effective nitrogen fixation bacterium with Glycine soja.</title>
        <authorList>
            <person name="Yan H."/>
            <person name="Chen W."/>
        </authorList>
    </citation>
    <scope>NUCLEOTIDE SEQUENCE [LARGE SCALE GENOMIC DNA]</scope>
    <source>
        <strain evidence="3 4">LMG 7837</strain>
    </source>
</reference>
<evidence type="ECO:0000313" key="3">
    <source>
        <dbReference type="EMBL" id="OAP49165.1"/>
    </source>
</evidence>
<feature type="compositionally biased region" description="Polar residues" evidence="1">
    <location>
        <begin position="98"/>
        <end position="109"/>
    </location>
</feature>
<evidence type="ECO:0000313" key="4">
    <source>
        <dbReference type="Proteomes" id="UP000078507"/>
    </source>
</evidence>
<feature type="compositionally biased region" description="Polar residues" evidence="1">
    <location>
        <begin position="31"/>
        <end position="41"/>
    </location>
</feature>
<feature type="region of interest" description="Disordered" evidence="1">
    <location>
        <begin position="27"/>
        <end position="109"/>
    </location>
</feature>
<keyword evidence="4" id="KW-1185">Reference proteome</keyword>
<organism evidence="3 4">
    <name type="scientific">Sinorhizobium saheli</name>
    <dbReference type="NCBI Taxonomy" id="36856"/>
    <lineage>
        <taxon>Bacteria</taxon>
        <taxon>Pseudomonadati</taxon>
        <taxon>Pseudomonadota</taxon>
        <taxon>Alphaproteobacteria</taxon>
        <taxon>Hyphomicrobiales</taxon>
        <taxon>Rhizobiaceae</taxon>
        <taxon>Sinorhizobium/Ensifer group</taxon>
        <taxon>Sinorhizobium</taxon>
    </lineage>
</organism>
<protein>
    <recommendedName>
        <fullName evidence="5">Secreted protein</fullName>
    </recommendedName>
</protein>
<gene>
    <name evidence="3" type="ORF">ATB98_12710</name>
</gene>
<comment type="caution">
    <text evidence="3">The sequence shown here is derived from an EMBL/GenBank/DDBJ whole genome shotgun (WGS) entry which is preliminary data.</text>
</comment>